<protein>
    <submittedName>
        <fullName evidence="3">Uncharacterized protein LOC108983293</fullName>
    </submittedName>
</protein>
<proteinExistence type="predicted"/>
<dbReference type="GeneID" id="108983293"/>
<feature type="compositionally biased region" description="Polar residues" evidence="1">
    <location>
        <begin position="43"/>
        <end position="54"/>
    </location>
</feature>
<dbReference type="Gramene" id="Jr10_14500_p1">
    <property type="protein sequence ID" value="cds.Jr10_14500_p1"/>
    <property type="gene ID" value="Jr10_14500"/>
</dbReference>
<dbReference type="PANTHER" id="PTHR35318:SF2">
    <property type="entry name" value="OS08G0138900 PROTEIN"/>
    <property type="match status" value="1"/>
</dbReference>
<sequence length="127" mass="14023">MKFFRSCYRPGGTGPAPSQEEEDNTKTMSRTAPSSSSRRKRLTSTAGHSKTASAKNWRPALSMISEDKAVDESGRGRWVSEKQSYVSCKSRSISSAKSPCLTHSNDESRDNSMSMIFLAISPTPFMF</sequence>
<reference evidence="3" key="1">
    <citation type="submission" date="2025-08" db="UniProtKB">
        <authorList>
            <consortium name="RefSeq"/>
        </authorList>
    </citation>
    <scope>IDENTIFICATION</scope>
    <source>
        <tissue evidence="3">Leaves</tissue>
    </source>
</reference>
<evidence type="ECO:0000313" key="3">
    <source>
        <dbReference type="RefSeq" id="XP_018810426.1"/>
    </source>
</evidence>
<gene>
    <name evidence="3" type="primary">LOC108983293</name>
</gene>
<evidence type="ECO:0000256" key="1">
    <source>
        <dbReference type="SAM" id="MobiDB-lite"/>
    </source>
</evidence>
<dbReference type="OrthoDB" id="1917265at2759"/>
<dbReference type="Proteomes" id="UP000235220">
    <property type="component" value="Chromosome 10"/>
</dbReference>
<feature type="region of interest" description="Disordered" evidence="1">
    <location>
        <begin position="1"/>
        <end position="62"/>
    </location>
</feature>
<accession>A0A2I4DL08</accession>
<name>A0A2I4DL08_JUGRE</name>
<dbReference type="AlphaFoldDB" id="A0A2I4DL08"/>
<dbReference type="RefSeq" id="XP_018810426.1">
    <property type="nucleotide sequence ID" value="XM_018954881.2"/>
</dbReference>
<dbReference type="KEGG" id="jre:108983293"/>
<organism evidence="2 3">
    <name type="scientific">Juglans regia</name>
    <name type="common">English walnut</name>
    <dbReference type="NCBI Taxonomy" id="51240"/>
    <lineage>
        <taxon>Eukaryota</taxon>
        <taxon>Viridiplantae</taxon>
        <taxon>Streptophyta</taxon>
        <taxon>Embryophyta</taxon>
        <taxon>Tracheophyta</taxon>
        <taxon>Spermatophyta</taxon>
        <taxon>Magnoliopsida</taxon>
        <taxon>eudicotyledons</taxon>
        <taxon>Gunneridae</taxon>
        <taxon>Pentapetalae</taxon>
        <taxon>rosids</taxon>
        <taxon>fabids</taxon>
        <taxon>Fagales</taxon>
        <taxon>Juglandaceae</taxon>
        <taxon>Juglans</taxon>
    </lineage>
</organism>
<dbReference type="PANTHER" id="PTHR35318">
    <property type="entry name" value="BNAA10G08410D PROTEIN"/>
    <property type="match status" value="1"/>
</dbReference>
<evidence type="ECO:0000313" key="2">
    <source>
        <dbReference type="Proteomes" id="UP000235220"/>
    </source>
</evidence>
<keyword evidence="2" id="KW-1185">Reference proteome</keyword>